<reference evidence="1" key="1">
    <citation type="submission" date="2022-12" db="EMBL/GenBank/DDBJ databases">
        <authorList>
            <person name="Alioto T."/>
            <person name="Alioto T."/>
            <person name="Gomez Garrido J."/>
        </authorList>
    </citation>
    <scope>NUCLEOTIDE SEQUENCE</scope>
</reference>
<evidence type="ECO:0000313" key="2">
    <source>
        <dbReference type="Proteomes" id="UP001178461"/>
    </source>
</evidence>
<proteinExistence type="predicted"/>
<dbReference type="EMBL" id="OX395126">
    <property type="protein sequence ID" value="CAI5762952.1"/>
    <property type="molecule type" value="Genomic_DNA"/>
</dbReference>
<keyword evidence="2" id="KW-1185">Reference proteome</keyword>
<dbReference type="AlphaFoldDB" id="A0AA35NWF3"/>
<sequence>MQAWGFAVGDDVAASHPLTAQLRKSRLLPNVHHPLLNSMATRAVVPRWGKGKTGRLERHYTCQEVSMVSLKGALRKRLFLVLPVDICGWSSVKDKYLNV</sequence>
<protein>
    <submittedName>
        <fullName evidence="1">Uncharacterized protein</fullName>
    </submittedName>
</protein>
<dbReference type="Proteomes" id="UP001178461">
    <property type="component" value="Chromosome 1"/>
</dbReference>
<gene>
    <name evidence="1" type="ORF">PODLI_1B033596</name>
</gene>
<organism evidence="1 2">
    <name type="scientific">Podarcis lilfordi</name>
    <name type="common">Lilford's wall lizard</name>
    <dbReference type="NCBI Taxonomy" id="74358"/>
    <lineage>
        <taxon>Eukaryota</taxon>
        <taxon>Metazoa</taxon>
        <taxon>Chordata</taxon>
        <taxon>Craniata</taxon>
        <taxon>Vertebrata</taxon>
        <taxon>Euteleostomi</taxon>
        <taxon>Lepidosauria</taxon>
        <taxon>Squamata</taxon>
        <taxon>Bifurcata</taxon>
        <taxon>Unidentata</taxon>
        <taxon>Episquamata</taxon>
        <taxon>Laterata</taxon>
        <taxon>Lacertibaenia</taxon>
        <taxon>Lacertidae</taxon>
        <taxon>Podarcis</taxon>
    </lineage>
</organism>
<accession>A0AA35NWF3</accession>
<name>A0AA35NWF3_9SAUR</name>
<evidence type="ECO:0000313" key="1">
    <source>
        <dbReference type="EMBL" id="CAI5762952.1"/>
    </source>
</evidence>